<dbReference type="EMBL" id="CP134052">
    <property type="protein sequence ID" value="WNC17944.1"/>
    <property type="molecule type" value="Genomic_DNA"/>
</dbReference>
<dbReference type="Proteomes" id="UP001256827">
    <property type="component" value="Plasmid pBbsI"/>
</dbReference>
<keyword evidence="2" id="KW-1185">Reference proteome</keyword>
<dbReference type="RefSeq" id="WP_310774738.1">
    <property type="nucleotide sequence ID" value="NZ_CP134052.1"/>
</dbReference>
<sequence length="302" mass="34362">MTDEKVELALEQFYKLSIEEKTAVIDFLTMTRQELTEFLGVKNHHIDTKYSGKLESLQFGIFLTSVAEKVKGENRVIPPEMKSKPKKVLKQIQQLTVEQQKAIIQKVTMTRAEVVKALSITSNTLNELLSKGKIHSVKRGLYLKDEVERRNREKLSKHTGLFTKEIIIASLQEAARNLGPSFTHEQYASWVKDQPDEHPSVPTIWHFFNGGFTEAMKAAELQPVYQRGMARNMDQKEKEEICVQALLQAARDTGVQVQKLSQPAYIEWRKENSSFPSFATIVNVLGGWKQGKAKVAESEKSL</sequence>
<gene>
    <name evidence="1" type="ORF">RGB73_30275</name>
</gene>
<keyword evidence="1" id="KW-0614">Plasmid</keyword>
<accession>A0ABY9TDD6</accession>
<organism evidence="1 2">
    <name type="scientific">Brevibacillus brevis</name>
    <name type="common">Bacillus brevis</name>
    <dbReference type="NCBI Taxonomy" id="1393"/>
    <lineage>
        <taxon>Bacteria</taxon>
        <taxon>Bacillati</taxon>
        <taxon>Bacillota</taxon>
        <taxon>Bacilli</taxon>
        <taxon>Bacillales</taxon>
        <taxon>Paenibacillaceae</taxon>
        <taxon>Brevibacillus</taxon>
    </lineage>
</organism>
<geneLocation type="plasmid" evidence="1 2">
    <name>pBbsI</name>
</geneLocation>
<evidence type="ECO:0000313" key="1">
    <source>
        <dbReference type="EMBL" id="WNC17944.1"/>
    </source>
</evidence>
<protein>
    <recommendedName>
        <fullName evidence="3">Helix-turn-helix domain-containing protein</fullName>
    </recommendedName>
</protein>
<proteinExistence type="predicted"/>
<evidence type="ECO:0000313" key="2">
    <source>
        <dbReference type="Proteomes" id="UP001256827"/>
    </source>
</evidence>
<reference evidence="1 2" key="1">
    <citation type="submission" date="2023-09" db="EMBL/GenBank/DDBJ databases">
        <title>Complete Genome and Methylome dissection of Bacillus brevis NEB573 original source of BbsI restriction endonuclease.</title>
        <authorList>
            <person name="Fomenkov A."/>
            <person name="Roberts R.D."/>
        </authorList>
    </citation>
    <scope>NUCLEOTIDE SEQUENCE [LARGE SCALE GENOMIC DNA]</scope>
    <source>
        <strain evidence="1 2">NEB573</strain>
        <plasmid evidence="1 2">pBbsI</plasmid>
    </source>
</reference>
<evidence type="ECO:0008006" key="3">
    <source>
        <dbReference type="Google" id="ProtNLM"/>
    </source>
</evidence>
<name>A0ABY9TDD6_BREBE</name>